<evidence type="ECO:0000256" key="11">
    <source>
        <dbReference type="ARBA" id="ARBA00031871"/>
    </source>
</evidence>
<dbReference type="SUPFAM" id="SSF52402">
    <property type="entry name" value="Adenine nucleotide alpha hydrolases-like"/>
    <property type="match status" value="1"/>
</dbReference>
<comment type="caution">
    <text evidence="15">The sequence shown here is derived from an EMBL/GenBank/DDBJ whole genome shotgun (WGS) entry which is preliminary data.</text>
</comment>
<evidence type="ECO:0000256" key="10">
    <source>
        <dbReference type="ARBA" id="ARBA00031145"/>
    </source>
</evidence>
<keyword evidence="6" id="KW-0548">Nucleotidyltransferase</keyword>
<dbReference type="AlphaFoldDB" id="A0A2S4PQR6"/>
<dbReference type="EMBL" id="PEDP01001056">
    <property type="protein sequence ID" value="POS84354.1"/>
    <property type="molecule type" value="Genomic_DNA"/>
</dbReference>
<dbReference type="PANTHER" id="PTHR23293:SF9">
    <property type="entry name" value="FAD SYNTHASE"/>
    <property type="match status" value="1"/>
</dbReference>
<gene>
    <name evidence="15" type="ORF">EPUL_004038</name>
</gene>
<dbReference type="Gene3D" id="3.40.50.620">
    <property type="entry name" value="HUPs"/>
    <property type="match status" value="1"/>
</dbReference>
<evidence type="ECO:0000256" key="9">
    <source>
        <dbReference type="ARBA" id="ARBA00022840"/>
    </source>
</evidence>
<sequence length="267" mass="29974">MSTPISPLLSTNSQSSCRNNNSIEDAKATIRSICMQLAHQVNTFLENEATTPLLGRVQVQTRITLNVIHIALEQYSALAGAGFRGPRTEEILSARTSSSSKISSLFPHRLPSIYIMAPHSFPEVDEFVTDSATAYGLDLVRYALPMKVALTRYLEEHKAIKAILVGTRRSDPHGKLLTHFDETDNGWPSFMRVHPVIDWNYSEIWAFIRHLGIPYCKLYDQGYTSLGGITDTHPNPALKIDDTDIYKPAYELTDDDAERLGRDDHQN</sequence>
<dbReference type="InterPro" id="IPR014729">
    <property type="entry name" value="Rossmann-like_a/b/a_fold"/>
</dbReference>
<comment type="pathway">
    <text evidence="1">Cofactor biosynthesis; FAD biosynthesis; FAD from FMN: step 1/1.</text>
</comment>
<keyword evidence="9" id="KW-0067">ATP-binding</keyword>
<evidence type="ECO:0000256" key="1">
    <source>
        <dbReference type="ARBA" id="ARBA00004726"/>
    </source>
</evidence>
<feature type="region of interest" description="Disordered" evidence="13">
    <location>
        <begin position="1"/>
        <end position="20"/>
    </location>
</feature>
<evidence type="ECO:0000313" key="16">
    <source>
        <dbReference type="Proteomes" id="UP000237438"/>
    </source>
</evidence>
<keyword evidence="16" id="KW-1185">Reference proteome</keyword>
<evidence type="ECO:0000256" key="6">
    <source>
        <dbReference type="ARBA" id="ARBA00022695"/>
    </source>
</evidence>
<keyword evidence="5" id="KW-0808">Transferase</keyword>
<dbReference type="EC" id="2.7.7.2" evidence="2"/>
<evidence type="ECO:0000259" key="14">
    <source>
        <dbReference type="Pfam" id="PF01507"/>
    </source>
</evidence>
<keyword evidence="8" id="KW-0274">FAD</keyword>
<evidence type="ECO:0000256" key="7">
    <source>
        <dbReference type="ARBA" id="ARBA00022741"/>
    </source>
</evidence>
<organism evidence="15 16">
    <name type="scientific">Erysiphe pulchra</name>
    <dbReference type="NCBI Taxonomy" id="225359"/>
    <lineage>
        <taxon>Eukaryota</taxon>
        <taxon>Fungi</taxon>
        <taxon>Dikarya</taxon>
        <taxon>Ascomycota</taxon>
        <taxon>Pezizomycotina</taxon>
        <taxon>Leotiomycetes</taxon>
        <taxon>Erysiphales</taxon>
        <taxon>Erysiphaceae</taxon>
        <taxon>Erysiphe</taxon>
    </lineage>
</organism>
<dbReference type="STRING" id="225359.A0A2S4PQR6"/>
<evidence type="ECO:0000256" key="2">
    <source>
        <dbReference type="ARBA" id="ARBA00012393"/>
    </source>
</evidence>
<dbReference type="Proteomes" id="UP000237438">
    <property type="component" value="Unassembled WGS sequence"/>
</dbReference>
<keyword evidence="4" id="KW-0288">FMN</keyword>
<name>A0A2S4PQR6_9PEZI</name>
<evidence type="ECO:0000256" key="5">
    <source>
        <dbReference type="ARBA" id="ARBA00022679"/>
    </source>
</evidence>
<keyword evidence="7" id="KW-0547">Nucleotide-binding</keyword>
<evidence type="ECO:0000256" key="12">
    <source>
        <dbReference type="ARBA" id="ARBA00049494"/>
    </source>
</evidence>
<dbReference type="GO" id="GO:0003919">
    <property type="term" value="F:FMN adenylyltransferase activity"/>
    <property type="evidence" value="ECO:0007669"/>
    <property type="project" value="UniProtKB-EC"/>
</dbReference>
<evidence type="ECO:0000313" key="15">
    <source>
        <dbReference type="EMBL" id="POS84354.1"/>
    </source>
</evidence>
<dbReference type="PANTHER" id="PTHR23293">
    <property type="entry name" value="FAD SYNTHETASE-RELATED FMN ADENYLYLTRANSFERASE"/>
    <property type="match status" value="1"/>
</dbReference>
<evidence type="ECO:0000256" key="13">
    <source>
        <dbReference type="SAM" id="MobiDB-lite"/>
    </source>
</evidence>
<protein>
    <recommendedName>
        <fullName evidence="2">FAD synthase</fullName>
        <ecNumber evidence="2">2.7.7.2</ecNumber>
    </recommendedName>
    <alternativeName>
        <fullName evidence="10">FAD pyrophosphorylase</fullName>
    </alternativeName>
    <alternativeName>
        <fullName evidence="11">FMN adenylyltransferase</fullName>
    </alternativeName>
</protein>
<dbReference type="CDD" id="cd23948">
    <property type="entry name" value="FAD_synthase"/>
    <property type="match status" value="1"/>
</dbReference>
<dbReference type="OrthoDB" id="270728at2759"/>
<dbReference type="GO" id="GO:0006747">
    <property type="term" value="P:FAD biosynthetic process"/>
    <property type="evidence" value="ECO:0007669"/>
    <property type="project" value="TreeGrafter"/>
</dbReference>
<comment type="catalytic activity">
    <reaction evidence="12">
        <text>FMN + ATP + H(+) = FAD + diphosphate</text>
        <dbReference type="Rhea" id="RHEA:17237"/>
        <dbReference type="ChEBI" id="CHEBI:15378"/>
        <dbReference type="ChEBI" id="CHEBI:30616"/>
        <dbReference type="ChEBI" id="CHEBI:33019"/>
        <dbReference type="ChEBI" id="CHEBI:57692"/>
        <dbReference type="ChEBI" id="CHEBI:58210"/>
        <dbReference type="EC" id="2.7.7.2"/>
    </reaction>
</comment>
<accession>A0A2S4PQR6</accession>
<feature type="domain" description="Phosphoadenosine phosphosulphate reductase" evidence="14">
    <location>
        <begin position="148"/>
        <end position="234"/>
    </location>
</feature>
<evidence type="ECO:0000256" key="4">
    <source>
        <dbReference type="ARBA" id="ARBA00022643"/>
    </source>
</evidence>
<evidence type="ECO:0000256" key="8">
    <source>
        <dbReference type="ARBA" id="ARBA00022827"/>
    </source>
</evidence>
<dbReference type="Pfam" id="PF01507">
    <property type="entry name" value="PAPS_reduct"/>
    <property type="match status" value="1"/>
</dbReference>
<proteinExistence type="predicted"/>
<reference evidence="15 16" key="1">
    <citation type="submission" date="2017-10" db="EMBL/GenBank/DDBJ databases">
        <title>Development of genomic resources for the powdery mildew, Erysiphe pulchra.</title>
        <authorList>
            <person name="Wadl P.A."/>
            <person name="Mack B.M."/>
            <person name="Moore G."/>
            <person name="Beltz S.B."/>
        </authorList>
    </citation>
    <scope>NUCLEOTIDE SEQUENCE [LARGE SCALE GENOMIC DNA]</scope>
    <source>
        <strain evidence="15">Cflorida</strain>
    </source>
</reference>
<evidence type="ECO:0000256" key="3">
    <source>
        <dbReference type="ARBA" id="ARBA00022630"/>
    </source>
</evidence>
<keyword evidence="3" id="KW-0285">Flavoprotein</keyword>
<dbReference type="InterPro" id="IPR002500">
    <property type="entry name" value="PAPS_reduct_dom"/>
</dbReference>
<dbReference type="GO" id="GO:0005524">
    <property type="term" value="F:ATP binding"/>
    <property type="evidence" value="ECO:0007669"/>
    <property type="project" value="UniProtKB-KW"/>
</dbReference>